<evidence type="ECO:0000256" key="2">
    <source>
        <dbReference type="ARBA" id="ARBA00004210"/>
    </source>
</evidence>
<feature type="compositionally biased region" description="Low complexity" evidence="6">
    <location>
        <begin position="67"/>
        <end position="80"/>
    </location>
</feature>
<organism evidence="7 8">
    <name type="scientific">Chilo suppressalis</name>
    <name type="common">Asiatic rice borer moth</name>
    <dbReference type="NCBI Taxonomy" id="168631"/>
    <lineage>
        <taxon>Eukaryota</taxon>
        <taxon>Metazoa</taxon>
        <taxon>Ecdysozoa</taxon>
        <taxon>Arthropoda</taxon>
        <taxon>Hexapoda</taxon>
        <taxon>Insecta</taxon>
        <taxon>Pterygota</taxon>
        <taxon>Neoptera</taxon>
        <taxon>Endopterygota</taxon>
        <taxon>Lepidoptera</taxon>
        <taxon>Glossata</taxon>
        <taxon>Ditrysia</taxon>
        <taxon>Pyraloidea</taxon>
        <taxon>Crambidae</taxon>
        <taxon>Crambinae</taxon>
        <taxon>Chilo</taxon>
    </lineage>
</organism>
<dbReference type="EMBL" id="OU963905">
    <property type="protein sequence ID" value="CAH0398621.1"/>
    <property type="molecule type" value="Genomic_DNA"/>
</dbReference>
<dbReference type="Pfam" id="PF14799">
    <property type="entry name" value="FAM195"/>
    <property type="match status" value="1"/>
</dbReference>
<name>A0ABN8AS74_CHISP</name>
<proteinExistence type="inferred from homology"/>
<feature type="compositionally biased region" description="Low complexity" evidence="6">
    <location>
        <begin position="30"/>
        <end position="51"/>
    </location>
</feature>
<keyword evidence="8" id="KW-1185">Reference proteome</keyword>
<evidence type="ECO:0000313" key="7">
    <source>
        <dbReference type="EMBL" id="CAH0398621.1"/>
    </source>
</evidence>
<protein>
    <submittedName>
        <fullName evidence="7">Uncharacterized protein</fullName>
    </submittedName>
</protein>
<evidence type="ECO:0000256" key="1">
    <source>
        <dbReference type="ARBA" id="ARBA00004123"/>
    </source>
</evidence>
<comment type="similarity">
    <text evidence="3">Belongs to the MCRIP family.</text>
</comment>
<sequence length="146" mass="16758">MDRNNMRSSYVNSGPRSLPHMTGSKRHNGNGHNSNGHNGNNHGNGHNSNGYSGNGHNGARLSPPMQPQQVNAHNNNNNTNQHDDLINYIFESWNKVTRDLERGGEEAKYYQEVMAPRQLANFRPFNLEQWWGRRLMQSINRNKHRS</sequence>
<keyword evidence="5" id="KW-0539">Nucleus</keyword>
<gene>
    <name evidence="7" type="ORF">CHILSU_LOCUS1742</name>
</gene>
<dbReference type="Proteomes" id="UP001153292">
    <property type="component" value="Chromosome 12"/>
</dbReference>
<evidence type="ECO:0000256" key="3">
    <source>
        <dbReference type="ARBA" id="ARBA00010821"/>
    </source>
</evidence>
<keyword evidence="4" id="KW-0963">Cytoplasm</keyword>
<evidence type="ECO:0000256" key="6">
    <source>
        <dbReference type="SAM" id="MobiDB-lite"/>
    </source>
</evidence>
<evidence type="ECO:0000313" key="8">
    <source>
        <dbReference type="Proteomes" id="UP001153292"/>
    </source>
</evidence>
<evidence type="ECO:0000256" key="5">
    <source>
        <dbReference type="ARBA" id="ARBA00023242"/>
    </source>
</evidence>
<feature type="region of interest" description="Disordered" evidence="6">
    <location>
        <begin position="1"/>
        <end position="82"/>
    </location>
</feature>
<evidence type="ECO:0000256" key="4">
    <source>
        <dbReference type="ARBA" id="ARBA00022490"/>
    </source>
</evidence>
<comment type="subcellular location">
    <subcellularLocation>
        <location evidence="2">Cytoplasm</location>
        <location evidence="2">Stress granule</location>
    </subcellularLocation>
    <subcellularLocation>
        <location evidence="1">Nucleus</location>
    </subcellularLocation>
</comment>
<accession>A0ABN8AS74</accession>
<reference evidence="7" key="1">
    <citation type="submission" date="2021-12" db="EMBL/GenBank/DDBJ databases">
        <authorList>
            <person name="King R."/>
        </authorList>
    </citation>
    <scope>NUCLEOTIDE SEQUENCE</scope>
</reference>
<dbReference type="InterPro" id="IPR029428">
    <property type="entry name" value="MCRIP"/>
</dbReference>
<feature type="compositionally biased region" description="Polar residues" evidence="6">
    <location>
        <begin position="1"/>
        <end position="15"/>
    </location>
</feature>